<reference evidence="1" key="1">
    <citation type="submission" date="2022-10" db="EMBL/GenBank/DDBJ databases">
        <authorList>
            <person name="Koch H."/>
        </authorList>
    </citation>
    <scope>NUCLEOTIDE SEQUENCE</scope>
    <source>
        <strain evidence="1">DNF</strain>
    </source>
</reference>
<keyword evidence="2" id="KW-1185">Reference proteome</keyword>
<gene>
    <name evidence="1" type="ORF">DNFV4_04017</name>
</gene>
<accession>A0AA86N303</accession>
<dbReference type="KEGG" id="nti:DNFV4_04017"/>
<protein>
    <submittedName>
        <fullName evidence="1">Uncharacterized protein</fullName>
    </submittedName>
</protein>
<dbReference type="Proteomes" id="UP001179121">
    <property type="component" value="Chromosome"/>
</dbReference>
<proteinExistence type="predicted"/>
<evidence type="ECO:0000313" key="1">
    <source>
        <dbReference type="EMBL" id="CAI4033576.1"/>
    </source>
</evidence>
<evidence type="ECO:0000313" key="2">
    <source>
        <dbReference type="Proteomes" id="UP001179121"/>
    </source>
</evidence>
<dbReference type="EMBL" id="OX365700">
    <property type="protein sequence ID" value="CAI4033576.1"/>
    <property type="molecule type" value="Genomic_DNA"/>
</dbReference>
<organism evidence="1 2">
    <name type="scientific">Nitrospira tepida</name>
    <dbReference type="NCBI Taxonomy" id="2973512"/>
    <lineage>
        <taxon>Bacteria</taxon>
        <taxon>Pseudomonadati</taxon>
        <taxon>Nitrospirota</taxon>
        <taxon>Nitrospiria</taxon>
        <taxon>Nitrospirales</taxon>
        <taxon>Nitrospiraceae</taxon>
        <taxon>Nitrospira</taxon>
    </lineage>
</organism>
<name>A0AA86N303_9BACT</name>
<sequence length="100" mass="10642">MTMAAVLLRKSLKMFRAKLLFGDSLADSLMSETERVFRIDDDGFGASCLGLFDHIGSAAGTADAARRLGSTAHICLDRLRVASSAPMTCRTTIPAFAEGS</sequence>
<dbReference type="AlphaFoldDB" id="A0AA86N303"/>